<evidence type="ECO:0000256" key="6">
    <source>
        <dbReference type="ARBA" id="ARBA00023012"/>
    </source>
</evidence>
<keyword evidence="13" id="KW-1185">Reference proteome</keyword>
<feature type="modified residue" description="4-aspartylphosphate" evidence="7">
    <location>
        <position position="793"/>
    </location>
</feature>
<reference evidence="12" key="1">
    <citation type="submission" date="2023-05" db="EMBL/GenBank/DDBJ databases">
        <title>[olsenella] sp. nov., isolated from a pig farm feces dump.</title>
        <authorList>
            <person name="Chang Y.-H."/>
        </authorList>
    </citation>
    <scope>NUCLEOTIDE SEQUENCE</scope>
    <source>
        <strain evidence="12">YH-ols2217</strain>
    </source>
</reference>
<dbReference type="CDD" id="cd17546">
    <property type="entry name" value="REC_hyHK_CKI1_RcsC-like"/>
    <property type="match status" value="2"/>
</dbReference>
<dbReference type="EC" id="2.7.13.3" evidence="3"/>
<dbReference type="EMBL" id="JASJEX010000003">
    <property type="protein sequence ID" value="MDJ1129880.1"/>
    <property type="molecule type" value="Genomic_DNA"/>
</dbReference>
<dbReference type="InterPro" id="IPR004358">
    <property type="entry name" value="Sig_transdc_His_kin-like_C"/>
</dbReference>
<dbReference type="Gene3D" id="1.10.287.130">
    <property type="match status" value="1"/>
</dbReference>
<feature type="domain" description="Response regulatory" evidence="11">
    <location>
        <begin position="740"/>
        <end position="857"/>
    </location>
</feature>
<evidence type="ECO:0000259" key="11">
    <source>
        <dbReference type="PROSITE" id="PS50110"/>
    </source>
</evidence>
<dbReference type="SUPFAM" id="SSF52172">
    <property type="entry name" value="CheY-like"/>
    <property type="match status" value="2"/>
</dbReference>
<keyword evidence="6" id="KW-0902">Two-component regulatory system</keyword>
<dbReference type="Gene3D" id="3.30.565.10">
    <property type="entry name" value="Histidine kinase-like ATPase, C-terminal domain"/>
    <property type="match status" value="1"/>
</dbReference>
<dbReference type="InterPro" id="IPR001789">
    <property type="entry name" value="Sig_transdc_resp-reg_receiver"/>
</dbReference>
<sequence length="1002" mass="109294">MGTCDDAISDRTIGAPPAEADNGRRIAQERRPSRKRSRLSPMAPWLLGVLAAATLIVAGMTYLSTMRSALWRQTVEDTLEITSQNARAFQVYLTKDVETIEVLGASLEKCASTDLEGIRSALGTFDLDGDLLGAVNLRTGELIVASEDATIPLSEESLEEYRSLSGSGVLEPRIGDHTGLRVILYYHAFTFADGTPGLVYEGVPTSTVAKEFTMSFFDEEGFSYVVNDDGDILVRSRHRNSNHTFRNIFEVLAMEGNDAGLLDEFRASLAGNREGAIRLTLSGKEYVFAYVPIAGTKNWDMVSIIPDDAITSQADTLLDTSTYLLLFVAVAIGLALVYTAVVTLYRRRVKAEQKETAYREKLFNTLATTTDDVFLMLSLDDRRVEYVSPNVERLIGIPEDAVRKSVWALPPVGDERQLKSLRDIPPGGSLSFSGQRSNDMTGERRWFSDLYYRTEVGGEERAIVVLSDRTLEHRNEAVLKSALDAAEAANASKSTFLSNMSHDIRTPMNAVMGLTRLLERDGGDKDAVLDHTRQISASSQHLLSLINDVLDMSKIESGAASLNLSEVDVASLAEDLSTILAPQAQAKNQTFVMRTRGLRTETVVADRLRLNQVLLNLLGNAVKYTPEGGRVCFEIQQLPSTTPGAVHLRFVVTDNGIGMAPEFVDHVFEPFSREVNSTTNRVPGTGLGMAITKNLVDLMGGLVKVESKPGVGSTFTVDLDLREPHKEDTAAFFAARGIRRALVVDDNAVARAEVTDALRVFGVAVEGCASGEEAVEAAQRAPGEKPWDLVILDWKMPGMTGSDCAQRLRSILEPDVPIIILSAYDANVVKTREHGADGFMSKPFFMANLRQTLVEIEEGNAEPEGSRPIDGLRFLAAEDNALSASILEELLDMEGATVDVYENGKLVSEAFAASEPGQYDAVLLDVQMPVMNGLEAARAMRACSHPEAQTIPIIALTANAFADDVRATREAGMDAHMAKPVQVECLGDVLEQARENRREALK</sequence>
<comment type="subcellular location">
    <subcellularLocation>
        <location evidence="2">Cell membrane</location>
    </subcellularLocation>
</comment>
<evidence type="ECO:0000256" key="4">
    <source>
        <dbReference type="ARBA" id="ARBA00022553"/>
    </source>
</evidence>
<dbReference type="InterPro" id="IPR011006">
    <property type="entry name" value="CheY-like_superfamily"/>
</dbReference>
<dbReference type="PROSITE" id="PS50109">
    <property type="entry name" value="HIS_KIN"/>
    <property type="match status" value="1"/>
</dbReference>
<dbReference type="SUPFAM" id="SSF47384">
    <property type="entry name" value="Homodimeric domain of signal transducing histidine kinase"/>
    <property type="match status" value="1"/>
</dbReference>
<dbReference type="SMART" id="SM00388">
    <property type="entry name" value="HisKA"/>
    <property type="match status" value="1"/>
</dbReference>
<dbReference type="SMART" id="SM00448">
    <property type="entry name" value="REC"/>
    <property type="match status" value="2"/>
</dbReference>
<dbReference type="SMART" id="SM00387">
    <property type="entry name" value="HATPase_c"/>
    <property type="match status" value="1"/>
</dbReference>
<keyword evidence="9" id="KW-0812">Transmembrane</keyword>
<dbReference type="CDD" id="cd12912">
    <property type="entry name" value="PDC2_MCP_like"/>
    <property type="match status" value="1"/>
</dbReference>
<dbReference type="PANTHER" id="PTHR45339">
    <property type="entry name" value="HYBRID SIGNAL TRANSDUCTION HISTIDINE KINASE J"/>
    <property type="match status" value="1"/>
</dbReference>
<evidence type="ECO:0000256" key="8">
    <source>
        <dbReference type="SAM" id="MobiDB-lite"/>
    </source>
</evidence>
<feature type="domain" description="Response regulatory" evidence="11">
    <location>
        <begin position="873"/>
        <end position="994"/>
    </location>
</feature>
<organism evidence="12 13">
    <name type="scientific">Kribbibacterium absianum</name>
    <dbReference type="NCBI Taxonomy" id="3044210"/>
    <lineage>
        <taxon>Bacteria</taxon>
        <taxon>Bacillati</taxon>
        <taxon>Actinomycetota</taxon>
        <taxon>Coriobacteriia</taxon>
        <taxon>Coriobacteriales</taxon>
        <taxon>Kribbibacteriaceae</taxon>
        <taxon>Kribbibacterium</taxon>
    </lineage>
</organism>
<feature type="region of interest" description="Disordered" evidence="8">
    <location>
        <begin position="1"/>
        <end position="37"/>
    </location>
</feature>
<dbReference type="Gene3D" id="3.30.450.20">
    <property type="entry name" value="PAS domain"/>
    <property type="match status" value="2"/>
</dbReference>
<proteinExistence type="predicted"/>
<dbReference type="RefSeq" id="WP_283713001.1">
    <property type="nucleotide sequence ID" value="NZ_JASJEW010000002.1"/>
</dbReference>
<comment type="caution">
    <text evidence="12">The sequence shown here is derived from an EMBL/GenBank/DDBJ whole genome shotgun (WGS) entry which is preliminary data.</text>
</comment>
<evidence type="ECO:0000259" key="10">
    <source>
        <dbReference type="PROSITE" id="PS50109"/>
    </source>
</evidence>
<dbReference type="Pfam" id="PF00512">
    <property type="entry name" value="HisKA"/>
    <property type="match status" value="1"/>
</dbReference>
<evidence type="ECO:0000256" key="5">
    <source>
        <dbReference type="ARBA" id="ARBA00022777"/>
    </source>
</evidence>
<evidence type="ECO:0000313" key="13">
    <source>
        <dbReference type="Proteomes" id="UP001431693"/>
    </source>
</evidence>
<feature type="modified residue" description="4-aspartylphosphate" evidence="7">
    <location>
        <position position="925"/>
    </location>
</feature>
<keyword evidence="5" id="KW-0808">Transferase</keyword>
<dbReference type="CDD" id="cd16922">
    <property type="entry name" value="HATPase_EvgS-ArcB-TorS-like"/>
    <property type="match status" value="1"/>
</dbReference>
<feature type="transmembrane region" description="Helical" evidence="9">
    <location>
        <begin position="43"/>
        <end position="63"/>
    </location>
</feature>
<feature type="transmembrane region" description="Helical" evidence="9">
    <location>
        <begin position="323"/>
        <end position="345"/>
    </location>
</feature>
<dbReference type="InterPro" id="IPR003594">
    <property type="entry name" value="HATPase_dom"/>
</dbReference>
<dbReference type="PRINTS" id="PR00344">
    <property type="entry name" value="BCTRLSENSOR"/>
</dbReference>
<dbReference type="PROSITE" id="PS50110">
    <property type="entry name" value="RESPONSE_REGULATORY"/>
    <property type="match status" value="2"/>
</dbReference>
<dbReference type="Gene3D" id="3.40.50.2300">
    <property type="match status" value="2"/>
</dbReference>
<dbReference type="InterPro" id="IPR036097">
    <property type="entry name" value="HisK_dim/P_sf"/>
</dbReference>
<name>A0ABT6ZLG2_9ACTN</name>
<dbReference type="Pfam" id="PF02518">
    <property type="entry name" value="HATPase_c"/>
    <property type="match status" value="1"/>
</dbReference>
<keyword evidence="9" id="KW-0472">Membrane</keyword>
<evidence type="ECO:0000256" key="3">
    <source>
        <dbReference type="ARBA" id="ARBA00012438"/>
    </source>
</evidence>
<evidence type="ECO:0000256" key="1">
    <source>
        <dbReference type="ARBA" id="ARBA00000085"/>
    </source>
</evidence>
<evidence type="ECO:0000313" key="12">
    <source>
        <dbReference type="EMBL" id="MDJ1129880.1"/>
    </source>
</evidence>
<comment type="catalytic activity">
    <reaction evidence="1">
        <text>ATP + protein L-histidine = ADP + protein N-phospho-L-histidine.</text>
        <dbReference type="EC" id="2.7.13.3"/>
    </reaction>
</comment>
<dbReference type="Proteomes" id="UP001431693">
    <property type="component" value="Unassembled WGS sequence"/>
</dbReference>
<dbReference type="InterPro" id="IPR036890">
    <property type="entry name" value="HATPase_C_sf"/>
</dbReference>
<dbReference type="CDD" id="cd00082">
    <property type="entry name" value="HisKA"/>
    <property type="match status" value="1"/>
</dbReference>
<feature type="domain" description="Histidine kinase" evidence="10">
    <location>
        <begin position="499"/>
        <end position="723"/>
    </location>
</feature>
<dbReference type="InterPro" id="IPR005467">
    <property type="entry name" value="His_kinase_dom"/>
</dbReference>
<dbReference type="PANTHER" id="PTHR45339:SF5">
    <property type="entry name" value="HISTIDINE KINASE"/>
    <property type="match status" value="1"/>
</dbReference>
<keyword evidence="4 7" id="KW-0597">Phosphoprotein</keyword>
<evidence type="ECO:0000256" key="2">
    <source>
        <dbReference type="ARBA" id="ARBA00004236"/>
    </source>
</evidence>
<keyword evidence="9" id="KW-1133">Transmembrane helix</keyword>
<protein>
    <recommendedName>
        <fullName evidence="3">histidine kinase</fullName>
        <ecNumber evidence="3">2.7.13.3</ecNumber>
    </recommendedName>
</protein>
<dbReference type="Pfam" id="PF00072">
    <property type="entry name" value="Response_reg"/>
    <property type="match status" value="2"/>
</dbReference>
<accession>A0ABT6ZLG2</accession>
<gene>
    <name evidence="12" type="ORF">QJ043_07295</name>
</gene>
<evidence type="ECO:0000256" key="9">
    <source>
        <dbReference type="SAM" id="Phobius"/>
    </source>
</evidence>
<dbReference type="InterPro" id="IPR003661">
    <property type="entry name" value="HisK_dim/P_dom"/>
</dbReference>
<feature type="compositionally biased region" description="Basic and acidic residues" evidence="8">
    <location>
        <begin position="21"/>
        <end position="31"/>
    </location>
</feature>
<evidence type="ECO:0000256" key="7">
    <source>
        <dbReference type="PROSITE-ProRule" id="PRU00169"/>
    </source>
</evidence>
<dbReference type="SUPFAM" id="SSF55874">
    <property type="entry name" value="ATPase domain of HSP90 chaperone/DNA topoisomerase II/histidine kinase"/>
    <property type="match status" value="1"/>
</dbReference>
<keyword evidence="5" id="KW-0418">Kinase</keyword>